<evidence type="ECO:0000259" key="1">
    <source>
        <dbReference type="Pfam" id="PF10433"/>
    </source>
</evidence>
<sequence length="89" mass="9579">VAVHLCLLNSQTSIAECLTYLDNGVVFVGSRLGDSQLVKLNVDSNEQGSYVVAMETFTNLGPIVDMCVVDLERQGQGQVALIPLCFSQC</sequence>
<dbReference type="PANTHER" id="PTHR10644">
    <property type="entry name" value="DNA REPAIR/RNA PROCESSING CPSF FAMILY"/>
    <property type="match status" value="1"/>
</dbReference>
<accession>A0A850U839</accession>
<reference evidence="2" key="1">
    <citation type="submission" date="2019-10" db="EMBL/GenBank/DDBJ databases">
        <title>Bird 10,000 Genomes (B10K) Project - Family phase.</title>
        <authorList>
            <person name="Zhang G."/>
        </authorList>
    </citation>
    <scope>NUCLEOTIDE SEQUENCE</scope>
    <source>
        <strain evidence="2">B10K-DU-012-65</strain>
        <tissue evidence="2">Muscle</tissue>
    </source>
</reference>
<proteinExistence type="predicted"/>
<feature type="non-terminal residue" evidence="2">
    <location>
        <position position="1"/>
    </location>
</feature>
<dbReference type="InterPro" id="IPR018846">
    <property type="entry name" value="Beta-prop_RSE1/DDB1/CPSF1_1st"/>
</dbReference>
<name>A0A850U839_GRUAM</name>
<dbReference type="Proteomes" id="UP000640762">
    <property type="component" value="Unassembled WGS sequence"/>
</dbReference>
<dbReference type="AlphaFoldDB" id="A0A850U839"/>
<evidence type="ECO:0000313" key="3">
    <source>
        <dbReference type="Proteomes" id="UP000640762"/>
    </source>
</evidence>
<protein>
    <submittedName>
        <fullName evidence="2">DDB1 protein</fullName>
    </submittedName>
</protein>
<gene>
    <name evidence="2" type="primary">Ddb1_0</name>
    <name evidence="2" type="ORF">GRUAME_R03570</name>
</gene>
<organism evidence="2 3">
    <name type="scientific">Grus americana</name>
    <name type="common">Whooping crane</name>
    <dbReference type="NCBI Taxonomy" id="9117"/>
    <lineage>
        <taxon>Eukaryota</taxon>
        <taxon>Metazoa</taxon>
        <taxon>Chordata</taxon>
        <taxon>Craniata</taxon>
        <taxon>Vertebrata</taxon>
        <taxon>Euteleostomi</taxon>
        <taxon>Archelosauria</taxon>
        <taxon>Archosauria</taxon>
        <taxon>Dinosauria</taxon>
        <taxon>Saurischia</taxon>
        <taxon>Theropoda</taxon>
        <taxon>Coelurosauria</taxon>
        <taxon>Aves</taxon>
        <taxon>Neognathae</taxon>
        <taxon>Neoaves</taxon>
        <taxon>Gruiformes</taxon>
        <taxon>Gruidae</taxon>
        <taxon>Grus</taxon>
    </lineage>
</organism>
<feature type="non-terminal residue" evidence="2">
    <location>
        <position position="89"/>
    </location>
</feature>
<dbReference type="InterPro" id="IPR050358">
    <property type="entry name" value="RSE1/DDB1/CFT1"/>
</dbReference>
<comment type="caution">
    <text evidence="2">The sequence shown here is derived from an EMBL/GenBank/DDBJ whole genome shotgun (WGS) entry which is preliminary data.</text>
</comment>
<dbReference type="Gene3D" id="2.130.10.10">
    <property type="entry name" value="YVTN repeat-like/Quinoprotein amine dehydrogenase"/>
    <property type="match status" value="2"/>
</dbReference>
<dbReference type="Pfam" id="PF10433">
    <property type="entry name" value="Beta-prop_RSE1_1st"/>
    <property type="match status" value="1"/>
</dbReference>
<keyword evidence="3" id="KW-1185">Reference proteome</keyword>
<evidence type="ECO:0000313" key="2">
    <source>
        <dbReference type="EMBL" id="NWH26724.1"/>
    </source>
</evidence>
<dbReference type="EMBL" id="WEIX01014051">
    <property type="protein sequence ID" value="NWH26724.1"/>
    <property type="molecule type" value="Genomic_DNA"/>
</dbReference>
<dbReference type="InterPro" id="IPR015943">
    <property type="entry name" value="WD40/YVTN_repeat-like_dom_sf"/>
</dbReference>
<feature type="domain" description="RSE1/DDB1/CPSF1 first beta-propeller" evidence="1">
    <location>
        <begin position="9"/>
        <end position="53"/>
    </location>
</feature>